<dbReference type="AlphaFoldDB" id="A0A8J2TX30"/>
<dbReference type="InterPro" id="IPR044925">
    <property type="entry name" value="His-Me_finger_sf"/>
</dbReference>
<comment type="caution">
    <text evidence="2">The sequence shown here is derived from an EMBL/GenBank/DDBJ whole genome shotgun (WGS) entry which is preliminary data.</text>
</comment>
<keyword evidence="3" id="KW-1185">Reference proteome</keyword>
<evidence type="ECO:0008006" key="4">
    <source>
        <dbReference type="Google" id="ProtNLM"/>
    </source>
</evidence>
<reference evidence="2" key="1">
    <citation type="journal article" date="2014" name="Int. J. Syst. Evol. Microbiol.">
        <title>Complete genome sequence of Corynebacterium casei LMG S-19264T (=DSM 44701T), isolated from a smear-ripened cheese.</title>
        <authorList>
            <consortium name="US DOE Joint Genome Institute (JGI-PGF)"/>
            <person name="Walter F."/>
            <person name="Albersmeier A."/>
            <person name="Kalinowski J."/>
            <person name="Ruckert C."/>
        </authorList>
    </citation>
    <scope>NUCLEOTIDE SEQUENCE</scope>
    <source>
        <strain evidence="2">CGMCC 1.12785</strain>
    </source>
</reference>
<gene>
    <name evidence="2" type="ORF">GCM10011333_11920</name>
</gene>
<name>A0A8J2TX30_9MICO</name>
<dbReference type="EMBL" id="BMFY01000004">
    <property type="protein sequence ID" value="GGA10708.1"/>
    <property type="molecule type" value="Genomic_DNA"/>
</dbReference>
<accession>A0A8J2TX30</accession>
<dbReference type="SUPFAM" id="SSF54060">
    <property type="entry name" value="His-Me finger endonucleases"/>
    <property type="match status" value="1"/>
</dbReference>
<evidence type="ECO:0000313" key="2">
    <source>
        <dbReference type="EMBL" id="GGA10708.1"/>
    </source>
</evidence>
<proteinExistence type="predicted"/>
<dbReference type="GO" id="GO:0003677">
    <property type="term" value="F:DNA binding"/>
    <property type="evidence" value="ECO:0007669"/>
    <property type="project" value="InterPro"/>
</dbReference>
<evidence type="ECO:0000313" key="3">
    <source>
        <dbReference type="Proteomes" id="UP000616114"/>
    </source>
</evidence>
<dbReference type="InterPro" id="IPR010982">
    <property type="entry name" value="Lambda_DNA-bd_dom_sf"/>
</dbReference>
<feature type="region of interest" description="Disordered" evidence="1">
    <location>
        <begin position="133"/>
        <end position="158"/>
    </location>
</feature>
<dbReference type="Gene3D" id="1.10.260.40">
    <property type="entry name" value="lambda repressor-like DNA-binding domains"/>
    <property type="match status" value="1"/>
</dbReference>
<dbReference type="Proteomes" id="UP000616114">
    <property type="component" value="Unassembled WGS sequence"/>
</dbReference>
<evidence type="ECO:0000256" key="1">
    <source>
        <dbReference type="SAM" id="MobiDB-lite"/>
    </source>
</evidence>
<sequence>MPQRTCTFPECEGRHLARGFCAKHYQRYMKFGDPSVVLPPKGPDPVDPWTRIDQRGPDECWPWTHSTDPDGYGVQKIAGTRWRVARWVLTQKVGPLQPDEVTRHTCDNPICCNPNHLLRGYPADNARDMVSRRRQNRGSDHWTVRNPEGVQGENNSAAKLTAQQVSEIRRRYATGGVTQVALAEQFGVDQAHISSIVRRKAWAHVP</sequence>
<organism evidence="2 3">
    <name type="scientific">Sediminivirga luteola</name>
    <dbReference type="NCBI Taxonomy" id="1774748"/>
    <lineage>
        <taxon>Bacteria</taxon>
        <taxon>Bacillati</taxon>
        <taxon>Actinomycetota</taxon>
        <taxon>Actinomycetes</taxon>
        <taxon>Micrococcales</taxon>
        <taxon>Brevibacteriaceae</taxon>
        <taxon>Sediminivirga</taxon>
    </lineage>
</organism>
<feature type="compositionally biased region" description="Basic and acidic residues" evidence="1">
    <location>
        <begin position="133"/>
        <end position="143"/>
    </location>
</feature>
<protein>
    <recommendedName>
        <fullName evidence="4">HNH endonuclease</fullName>
    </recommendedName>
</protein>
<reference evidence="2" key="2">
    <citation type="submission" date="2020-09" db="EMBL/GenBank/DDBJ databases">
        <authorList>
            <person name="Sun Q."/>
            <person name="Zhou Y."/>
        </authorList>
    </citation>
    <scope>NUCLEOTIDE SEQUENCE</scope>
    <source>
        <strain evidence="2">CGMCC 1.12785</strain>
    </source>
</reference>